<evidence type="ECO:0000256" key="11">
    <source>
        <dbReference type="HAMAP-Rule" id="MF_01013"/>
    </source>
</evidence>
<dbReference type="SUPFAM" id="SSF51366">
    <property type="entry name" value="Ribulose-phoshate binding barrel"/>
    <property type="match status" value="1"/>
</dbReference>
<evidence type="ECO:0000256" key="12">
    <source>
        <dbReference type="RuleBase" id="RU003657"/>
    </source>
</evidence>
<sequence length="253" mass="27351">MILLAKRIITCLDVKEGRTVKGVHFNDLKDAGDIVELAKKYSVAGADELVFLDITASNDNRSTRLSWVERVATAVDIPFTVGGGIAREADVEALLKKGADKISVNSAALSEPDLIDRLAYHFGKQCIVVAIDARYEKEEWCVYSKGGRLRTERELYTWALEVGERGAGEILFTSMDHDGTNRGFACEAIARLSGLVNVPVIASGGAGKLADFNEVFTKGKADAALAAGVFHYGRLTVGQVKAYLRQNGITVRG</sequence>
<dbReference type="Gene3D" id="3.20.20.70">
    <property type="entry name" value="Aldolase class I"/>
    <property type="match status" value="1"/>
</dbReference>
<dbReference type="InterPro" id="IPR004651">
    <property type="entry name" value="HisF"/>
</dbReference>
<feature type="active site" evidence="11">
    <location>
        <position position="13"/>
    </location>
</feature>
<evidence type="ECO:0000256" key="4">
    <source>
        <dbReference type="ARBA" id="ARBA00011152"/>
    </source>
</evidence>
<protein>
    <recommendedName>
        <fullName evidence="11">Imidazole glycerol phosphate synthase subunit HisF</fullName>
        <ecNumber evidence="11">4.3.2.10</ecNumber>
    </recommendedName>
    <alternativeName>
        <fullName evidence="11">IGP synthase cyclase subunit</fullName>
    </alternativeName>
    <alternativeName>
        <fullName evidence="11">IGP synthase subunit HisF</fullName>
    </alternativeName>
    <alternativeName>
        <fullName evidence="11">ImGP synthase subunit HisF</fullName>
        <shortName evidence="11">IGPS subunit HisF</shortName>
    </alternativeName>
</protein>
<comment type="subcellular location">
    <subcellularLocation>
        <location evidence="1 11">Cytoplasm</location>
    </subcellularLocation>
</comment>
<proteinExistence type="inferred from homology"/>
<comment type="pathway">
    <text evidence="2 11">Amino-acid biosynthesis; L-histidine biosynthesis; L-histidine from 5-phospho-alpha-D-ribose 1-diphosphate: step 5/9.</text>
</comment>
<keyword evidence="8 11" id="KW-0456">Lyase</keyword>
<comment type="subunit">
    <text evidence="4 11">Heterodimer of HisH and HisF.</text>
</comment>
<evidence type="ECO:0000256" key="1">
    <source>
        <dbReference type="ARBA" id="ARBA00004496"/>
    </source>
</evidence>
<comment type="function">
    <text evidence="9 11">IGPS catalyzes the conversion of PRFAR and glutamine to IGP, AICAR and glutamate. The HisF subunit catalyzes the cyclization activity that produces IGP and AICAR from PRFAR using the ammonia provided by the HisH subunit.</text>
</comment>
<dbReference type="GO" id="GO:0005737">
    <property type="term" value="C:cytoplasm"/>
    <property type="evidence" value="ECO:0007669"/>
    <property type="project" value="UniProtKB-SubCell"/>
</dbReference>
<feature type="active site" evidence="11">
    <location>
        <position position="132"/>
    </location>
</feature>
<reference evidence="13 14" key="1">
    <citation type="submission" date="2018-08" db="EMBL/GenBank/DDBJ databases">
        <title>A genome reference for cultivated species of the human gut microbiota.</title>
        <authorList>
            <person name="Zou Y."/>
            <person name="Xue W."/>
            <person name="Luo G."/>
        </authorList>
    </citation>
    <scope>NUCLEOTIDE SEQUENCE [LARGE SCALE GENOMIC DNA]</scope>
    <source>
        <strain evidence="13 14">AF14-6AC</strain>
    </source>
</reference>
<keyword evidence="7 11" id="KW-0368">Histidine biosynthesis</keyword>
<dbReference type="Pfam" id="PF00977">
    <property type="entry name" value="His_biosynth"/>
    <property type="match status" value="1"/>
</dbReference>
<dbReference type="GO" id="GO:0000105">
    <property type="term" value="P:L-histidine biosynthetic process"/>
    <property type="evidence" value="ECO:0007669"/>
    <property type="project" value="UniProtKB-UniRule"/>
</dbReference>
<dbReference type="InterPro" id="IPR013785">
    <property type="entry name" value="Aldolase_TIM"/>
</dbReference>
<evidence type="ECO:0000256" key="5">
    <source>
        <dbReference type="ARBA" id="ARBA00022490"/>
    </source>
</evidence>
<comment type="catalytic activity">
    <reaction evidence="10 11">
        <text>5-[(5-phospho-1-deoxy-D-ribulos-1-ylimino)methylamino]-1-(5-phospho-beta-D-ribosyl)imidazole-4-carboxamide + L-glutamine = D-erythro-1-(imidazol-4-yl)glycerol 3-phosphate + 5-amino-1-(5-phospho-beta-D-ribosyl)imidazole-4-carboxamide + L-glutamate + H(+)</text>
        <dbReference type="Rhea" id="RHEA:24793"/>
        <dbReference type="ChEBI" id="CHEBI:15378"/>
        <dbReference type="ChEBI" id="CHEBI:29985"/>
        <dbReference type="ChEBI" id="CHEBI:58278"/>
        <dbReference type="ChEBI" id="CHEBI:58359"/>
        <dbReference type="ChEBI" id="CHEBI:58475"/>
        <dbReference type="ChEBI" id="CHEBI:58525"/>
        <dbReference type="EC" id="4.3.2.10"/>
    </reaction>
</comment>
<dbReference type="EC" id="4.3.2.10" evidence="11"/>
<comment type="similarity">
    <text evidence="3 11 12">Belongs to the HisA/HisF family.</text>
</comment>
<dbReference type="GO" id="GO:0016829">
    <property type="term" value="F:lyase activity"/>
    <property type="evidence" value="ECO:0007669"/>
    <property type="project" value="UniProtKB-KW"/>
</dbReference>
<keyword evidence="6 11" id="KW-0028">Amino-acid biosynthesis</keyword>
<evidence type="ECO:0000256" key="3">
    <source>
        <dbReference type="ARBA" id="ARBA00009667"/>
    </source>
</evidence>
<dbReference type="InterPro" id="IPR011060">
    <property type="entry name" value="RibuloseP-bd_barrel"/>
</dbReference>
<evidence type="ECO:0000256" key="2">
    <source>
        <dbReference type="ARBA" id="ARBA00005091"/>
    </source>
</evidence>
<dbReference type="EMBL" id="QRYW01000041">
    <property type="protein sequence ID" value="RGV20333.1"/>
    <property type="molecule type" value="Genomic_DNA"/>
</dbReference>
<dbReference type="PANTHER" id="PTHR21235">
    <property type="entry name" value="IMIDAZOLE GLYCEROL PHOSPHATE SYNTHASE SUBUNIT HISF/H IGP SYNTHASE SUBUNIT HISF/H"/>
    <property type="match status" value="1"/>
</dbReference>
<dbReference type="NCBIfam" id="TIGR00735">
    <property type="entry name" value="hisF"/>
    <property type="match status" value="1"/>
</dbReference>
<organism evidence="13 14">
    <name type="scientific">Odoribacter splanchnicus</name>
    <dbReference type="NCBI Taxonomy" id="28118"/>
    <lineage>
        <taxon>Bacteria</taxon>
        <taxon>Pseudomonadati</taxon>
        <taxon>Bacteroidota</taxon>
        <taxon>Bacteroidia</taxon>
        <taxon>Bacteroidales</taxon>
        <taxon>Odoribacteraceae</taxon>
        <taxon>Odoribacter</taxon>
    </lineage>
</organism>
<evidence type="ECO:0000256" key="10">
    <source>
        <dbReference type="ARBA" id="ARBA00047838"/>
    </source>
</evidence>
<comment type="caution">
    <text evidence="13">The sequence shown here is derived from an EMBL/GenBank/DDBJ whole genome shotgun (WGS) entry which is preliminary data.</text>
</comment>
<dbReference type="InterPro" id="IPR050064">
    <property type="entry name" value="IGPS_HisA/HisF"/>
</dbReference>
<dbReference type="GO" id="GO:0000107">
    <property type="term" value="F:imidazoleglycerol-phosphate synthase activity"/>
    <property type="evidence" value="ECO:0007669"/>
    <property type="project" value="UniProtKB-UniRule"/>
</dbReference>
<accession>A0A412W788</accession>
<evidence type="ECO:0000256" key="9">
    <source>
        <dbReference type="ARBA" id="ARBA00025475"/>
    </source>
</evidence>
<dbReference type="FunFam" id="3.20.20.70:FF:000006">
    <property type="entry name" value="Imidazole glycerol phosphate synthase subunit HisF"/>
    <property type="match status" value="1"/>
</dbReference>
<dbReference type="Proteomes" id="UP000283426">
    <property type="component" value="Unassembled WGS sequence"/>
</dbReference>
<dbReference type="HAMAP" id="MF_01013">
    <property type="entry name" value="HisF"/>
    <property type="match status" value="1"/>
</dbReference>
<evidence type="ECO:0000256" key="7">
    <source>
        <dbReference type="ARBA" id="ARBA00023102"/>
    </source>
</evidence>
<dbReference type="UniPathway" id="UPA00031">
    <property type="reaction ID" value="UER00010"/>
</dbReference>
<gene>
    <name evidence="11" type="primary">hisF</name>
    <name evidence="13" type="ORF">DWW24_16565</name>
</gene>
<dbReference type="InterPro" id="IPR006062">
    <property type="entry name" value="His_biosynth"/>
</dbReference>
<dbReference type="CDD" id="cd04731">
    <property type="entry name" value="HisF"/>
    <property type="match status" value="1"/>
</dbReference>
<keyword evidence="5 11" id="KW-0963">Cytoplasm</keyword>
<evidence type="ECO:0000256" key="6">
    <source>
        <dbReference type="ARBA" id="ARBA00022605"/>
    </source>
</evidence>
<evidence type="ECO:0000313" key="14">
    <source>
        <dbReference type="Proteomes" id="UP000283426"/>
    </source>
</evidence>
<evidence type="ECO:0000313" key="13">
    <source>
        <dbReference type="EMBL" id="RGV20333.1"/>
    </source>
</evidence>
<name>A0A412W788_9BACT</name>
<dbReference type="PANTHER" id="PTHR21235:SF2">
    <property type="entry name" value="IMIDAZOLE GLYCEROL PHOSPHATE SYNTHASE HISHF"/>
    <property type="match status" value="1"/>
</dbReference>
<evidence type="ECO:0000256" key="8">
    <source>
        <dbReference type="ARBA" id="ARBA00023239"/>
    </source>
</evidence>
<dbReference type="AlphaFoldDB" id="A0A412W788"/>